<proteinExistence type="predicted"/>
<evidence type="ECO:0000313" key="2">
    <source>
        <dbReference type="Proteomes" id="UP001066276"/>
    </source>
</evidence>
<protein>
    <submittedName>
        <fullName evidence="1">Uncharacterized protein</fullName>
    </submittedName>
</protein>
<gene>
    <name evidence="1" type="ORF">NDU88_002691</name>
</gene>
<evidence type="ECO:0000313" key="1">
    <source>
        <dbReference type="EMBL" id="KAJ1215081.1"/>
    </source>
</evidence>
<dbReference type="AlphaFoldDB" id="A0AAV7WQN3"/>
<dbReference type="Proteomes" id="UP001066276">
    <property type="component" value="Chromosome 1_1"/>
</dbReference>
<organism evidence="1 2">
    <name type="scientific">Pleurodeles waltl</name>
    <name type="common">Iberian ribbed newt</name>
    <dbReference type="NCBI Taxonomy" id="8319"/>
    <lineage>
        <taxon>Eukaryota</taxon>
        <taxon>Metazoa</taxon>
        <taxon>Chordata</taxon>
        <taxon>Craniata</taxon>
        <taxon>Vertebrata</taxon>
        <taxon>Euteleostomi</taxon>
        <taxon>Amphibia</taxon>
        <taxon>Batrachia</taxon>
        <taxon>Caudata</taxon>
        <taxon>Salamandroidea</taxon>
        <taxon>Salamandridae</taxon>
        <taxon>Pleurodelinae</taxon>
        <taxon>Pleurodeles</taxon>
    </lineage>
</organism>
<name>A0AAV7WQN3_PLEWA</name>
<comment type="caution">
    <text evidence="1">The sequence shown here is derived from an EMBL/GenBank/DDBJ whole genome shotgun (WGS) entry which is preliminary data.</text>
</comment>
<reference evidence="1" key="1">
    <citation type="journal article" date="2022" name="bioRxiv">
        <title>Sequencing and chromosome-scale assembly of the giantPleurodeles waltlgenome.</title>
        <authorList>
            <person name="Brown T."/>
            <person name="Elewa A."/>
            <person name="Iarovenko S."/>
            <person name="Subramanian E."/>
            <person name="Araus A.J."/>
            <person name="Petzold A."/>
            <person name="Susuki M."/>
            <person name="Suzuki K.-i.T."/>
            <person name="Hayashi T."/>
            <person name="Toyoda A."/>
            <person name="Oliveira C."/>
            <person name="Osipova E."/>
            <person name="Leigh N.D."/>
            <person name="Simon A."/>
            <person name="Yun M.H."/>
        </authorList>
    </citation>
    <scope>NUCLEOTIDE SEQUENCE</scope>
    <source>
        <strain evidence="1">20211129_DDA</strain>
        <tissue evidence="1">Liver</tissue>
    </source>
</reference>
<dbReference type="EMBL" id="JANPWB010000001">
    <property type="protein sequence ID" value="KAJ1215081.1"/>
    <property type="molecule type" value="Genomic_DNA"/>
</dbReference>
<keyword evidence="2" id="KW-1185">Reference proteome</keyword>
<accession>A0AAV7WQN3</accession>
<sequence length="71" mass="8047">MVDGELGTVGAMVALAEPQGPDCAAYALWKWTVAREEWWHLGPRSSRRERRGRVGRPMWDCKRVRARLGPG</sequence>